<comment type="caution">
    <text evidence="10">The sequence shown here is derived from an EMBL/GenBank/DDBJ whole genome shotgun (WGS) entry which is preliminary data.</text>
</comment>
<protein>
    <recommendedName>
        <fullName evidence="3">alcohol dehydrogenase</fullName>
        <ecNumber evidence="3">1.1.1.1</ecNumber>
    </recommendedName>
</protein>
<dbReference type="RefSeq" id="WP_344275000.1">
    <property type="nucleotide sequence ID" value="NZ_BAAAMR010000065.1"/>
</dbReference>
<name>A0ABN3A6A5_9ACTN</name>
<dbReference type="EMBL" id="BAAAMR010000065">
    <property type="protein sequence ID" value="GAA2154515.1"/>
    <property type="molecule type" value="Genomic_DNA"/>
</dbReference>
<dbReference type="InterPro" id="IPR013154">
    <property type="entry name" value="ADH-like_N"/>
</dbReference>
<dbReference type="Pfam" id="PF08240">
    <property type="entry name" value="ADH_N"/>
    <property type="match status" value="1"/>
</dbReference>
<dbReference type="SUPFAM" id="SSF51735">
    <property type="entry name" value="NAD(P)-binding Rossmann-fold domains"/>
    <property type="match status" value="1"/>
</dbReference>
<evidence type="ECO:0000256" key="4">
    <source>
        <dbReference type="ARBA" id="ARBA00022723"/>
    </source>
</evidence>
<keyword evidence="4" id="KW-0479">Metal-binding</keyword>
<evidence type="ECO:0000256" key="1">
    <source>
        <dbReference type="ARBA" id="ARBA00001947"/>
    </source>
</evidence>
<dbReference type="Pfam" id="PF00107">
    <property type="entry name" value="ADH_zinc_N"/>
    <property type="match status" value="1"/>
</dbReference>
<evidence type="ECO:0000256" key="7">
    <source>
        <dbReference type="ARBA" id="ARBA00023027"/>
    </source>
</evidence>
<evidence type="ECO:0000256" key="5">
    <source>
        <dbReference type="ARBA" id="ARBA00022833"/>
    </source>
</evidence>
<dbReference type="PANTHER" id="PTHR42940:SF3">
    <property type="entry name" value="ALCOHOL DEHYDROGENASE 1-RELATED"/>
    <property type="match status" value="1"/>
</dbReference>
<evidence type="ECO:0000259" key="9">
    <source>
        <dbReference type="Pfam" id="PF08240"/>
    </source>
</evidence>
<keyword evidence="5" id="KW-0862">Zinc</keyword>
<organism evidence="10 11">
    <name type="scientific">Actinomadura napierensis</name>
    <dbReference type="NCBI Taxonomy" id="267854"/>
    <lineage>
        <taxon>Bacteria</taxon>
        <taxon>Bacillati</taxon>
        <taxon>Actinomycetota</taxon>
        <taxon>Actinomycetes</taxon>
        <taxon>Streptosporangiales</taxon>
        <taxon>Thermomonosporaceae</taxon>
        <taxon>Actinomadura</taxon>
    </lineage>
</organism>
<keyword evidence="7" id="KW-0520">NAD</keyword>
<gene>
    <name evidence="10" type="ORF">GCM10009727_61640</name>
</gene>
<feature type="domain" description="Alcohol dehydrogenase-like C-terminal" evidence="8">
    <location>
        <begin position="192"/>
        <end position="307"/>
    </location>
</feature>
<dbReference type="Proteomes" id="UP001501020">
    <property type="component" value="Unassembled WGS sequence"/>
</dbReference>
<dbReference type="InterPro" id="IPR036291">
    <property type="entry name" value="NAD(P)-bd_dom_sf"/>
</dbReference>
<dbReference type="InterPro" id="IPR013149">
    <property type="entry name" value="ADH-like_C"/>
</dbReference>
<comment type="similarity">
    <text evidence="2">Belongs to the zinc-containing alcohol dehydrogenase family.</text>
</comment>
<dbReference type="SUPFAM" id="SSF50129">
    <property type="entry name" value="GroES-like"/>
    <property type="match status" value="1"/>
</dbReference>
<evidence type="ECO:0000256" key="3">
    <source>
        <dbReference type="ARBA" id="ARBA00013190"/>
    </source>
</evidence>
<evidence type="ECO:0000256" key="6">
    <source>
        <dbReference type="ARBA" id="ARBA00023002"/>
    </source>
</evidence>
<evidence type="ECO:0000259" key="8">
    <source>
        <dbReference type="Pfam" id="PF00107"/>
    </source>
</evidence>
<keyword evidence="11" id="KW-1185">Reference proteome</keyword>
<comment type="cofactor">
    <cofactor evidence="1">
        <name>Zn(2+)</name>
        <dbReference type="ChEBI" id="CHEBI:29105"/>
    </cofactor>
</comment>
<dbReference type="InterPro" id="IPR011032">
    <property type="entry name" value="GroES-like_sf"/>
</dbReference>
<evidence type="ECO:0000256" key="2">
    <source>
        <dbReference type="ARBA" id="ARBA00008072"/>
    </source>
</evidence>
<dbReference type="EC" id="1.1.1.1" evidence="3"/>
<evidence type="ECO:0000313" key="10">
    <source>
        <dbReference type="EMBL" id="GAA2154515.1"/>
    </source>
</evidence>
<accession>A0ABN3A6A5</accession>
<evidence type="ECO:0000313" key="11">
    <source>
        <dbReference type="Proteomes" id="UP001501020"/>
    </source>
</evidence>
<reference evidence="10 11" key="1">
    <citation type="journal article" date="2019" name="Int. J. Syst. Evol. Microbiol.">
        <title>The Global Catalogue of Microorganisms (GCM) 10K type strain sequencing project: providing services to taxonomists for standard genome sequencing and annotation.</title>
        <authorList>
            <consortium name="The Broad Institute Genomics Platform"/>
            <consortium name="The Broad Institute Genome Sequencing Center for Infectious Disease"/>
            <person name="Wu L."/>
            <person name="Ma J."/>
        </authorList>
    </citation>
    <scope>NUCLEOTIDE SEQUENCE [LARGE SCALE GENOMIC DNA]</scope>
    <source>
        <strain evidence="10 11">JCM 13850</strain>
    </source>
</reference>
<dbReference type="PANTHER" id="PTHR42940">
    <property type="entry name" value="ALCOHOL DEHYDROGENASE 1-RELATED"/>
    <property type="match status" value="1"/>
</dbReference>
<keyword evidence="6" id="KW-0560">Oxidoreductase</keyword>
<feature type="domain" description="Alcohol dehydrogenase-like N-terminal" evidence="9">
    <location>
        <begin position="29"/>
        <end position="144"/>
    </location>
</feature>
<proteinExistence type="inferred from homology"/>
<sequence>MTADAVAMVWPGVGGRHRPVTVRPEELVPSEALVEVELATICGSDLHTVSGRRPGPAPGVLGHEIVGRVVRLGDSPPRDVRGRAVAVGDRVAVGIYAACGECGRCRRDLPQKCERLFKYGHAPLAEAGPLSGGYATHVRVRADTPLAVVPPDLPAALAAPLGCATATAVAAVSAGGAEVRGRNVTVCGAGLLGLLATAMLADRGAAVTVVDPDAGRRATAKLMGAANTVGLTAEPPPADVYIELSGAPAAARDAVARTATGGTIVLAGTVSPGAPLDWEAQDLVRGLLTVRGVHNYAPAHLAEAAAWSESAAARLPVDALLGAVHPLDGLDAALQEAARSGSIRVGVAPREIDQGR</sequence>
<dbReference type="Gene3D" id="3.90.180.10">
    <property type="entry name" value="Medium-chain alcohol dehydrogenases, catalytic domain"/>
    <property type="match status" value="1"/>
</dbReference>
<dbReference type="Gene3D" id="3.40.50.720">
    <property type="entry name" value="NAD(P)-binding Rossmann-like Domain"/>
    <property type="match status" value="1"/>
</dbReference>